<evidence type="ECO:0000259" key="3">
    <source>
        <dbReference type="PROSITE" id="PS50105"/>
    </source>
</evidence>
<dbReference type="Pfam" id="PF12240">
    <property type="entry name" value="Angiomotin_C"/>
    <property type="match status" value="1"/>
</dbReference>
<protein>
    <recommendedName>
        <fullName evidence="3">SAM domain-containing protein</fullName>
    </recommendedName>
</protein>
<evidence type="ECO:0000313" key="4">
    <source>
        <dbReference type="EMBL" id="RMX60924.1"/>
    </source>
</evidence>
<dbReference type="Pfam" id="PF07647">
    <property type="entry name" value="SAM_2"/>
    <property type="match status" value="1"/>
</dbReference>
<dbReference type="InterPro" id="IPR024646">
    <property type="entry name" value="Angiomotin_C"/>
</dbReference>
<reference evidence="4 5" key="1">
    <citation type="journal article" date="2018" name="Sci. Rep.">
        <title>Comparative analysis of the Pocillopora damicornis genome highlights role of immune system in coral evolution.</title>
        <authorList>
            <person name="Cunning R."/>
            <person name="Bay R.A."/>
            <person name="Gillette P."/>
            <person name="Baker A.C."/>
            <person name="Traylor-Knowles N."/>
        </authorList>
    </citation>
    <scope>NUCLEOTIDE SEQUENCE [LARGE SCALE GENOMIC DNA]</scope>
    <source>
        <strain evidence="4">RSMAS</strain>
        <tissue evidence="4">Whole animal</tissue>
    </source>
</reference>
<dbReference type="STRING" id="46731.A0A3M6V5E4"/>
<dbReference type="PANTHER" id="PTHR14826:SF14">
    <property type="entry name" value="ANGIOMOTIN_C DOMAIN-CONTAINING PROTEIN"/>
    <property type="match status" value="1"/>
</dbReference>
<dbReference type="GO" id="GO:0030036">
    <property type="term" value="P:actin cytoskeleton organization"/>
    <property type="evidence" value="ECO:0007669"/>
    <property type="project" value="TreeGrafter"/>
</dbReference>
<feature type="region of interest" description="Disordered" evidence="2">
    <location>
        <begin position="136"/>
        <end position="176"/>
    </location>
</feature>
<dbReference type="AlphaFoldDB" id="A0A3M6V5E4"/>
<gene>
    <name evidence="4" type="ORF">pdam_00003481</name>
</gene>
<dbReference type="InterPro" id="IPR013761">
    <property type="entry name" value="SAM/pointed_sf"/>
</dbReference>
<proteinExistence type="predicted"/>
<feature type="domain" description="SAM" evidence="3">
    <location>
        <begin position="3"/>
        <end position="66"/>
    </location>
</feature>
<dbReference type="GO" id="GO:0031410">
    <property type="term" value="C:cytoplasmic vesicle"/>
    <property type="evidence" value="ECO:0007669"/>
    <property type="project" value="TreeGrafter"/>
</dbReference>
<feature type="coiled-coil region" evidence="1">
    <location>
        <begin position="213"/>
        <end position="366"/>
    </location>
</feature>
<evidence type="ECO:0000256" key="2">
    <source>
        <dbReference type="SAM" id="MobiDB-lite"/>
    </source>
</evidence>
<dbReference type="InterPro" id="IPR051747">
    <property type="entry name" value="Angiomotin-like"/>
</dbReference>
<dbReference type="InterPro" id="IPR001660">
    <property type="entry name" value="SAM"/>
</dbReference>
<dbReference type="PROSITE" id="PS50105">
    <property type="entry name" value="SAM_DOMAIN"/>
    <property type="match status" value="1"/>
</dbReference>
<sequence>MDWNADEVAHWLKEIGLPKYAKRFKGYLVNGAVLLQMDDNLLDDLEITNVKDREILLKESSKLASIKIKPAPNGRDYTKRTQTLWTPRITVSNFDDNESEQRFIVVYDGDERRDGNGCRTNEELLNQRVINFKHRDEEESVGDDGSDGNFSFKDSDKRYGFDIPDKDPDRPVDSTPTASAVATRATQMVELLSRDNVALREKLQSVYHKMSRMQTVEDELESLRTAYEELQISFKKRENLEYRTRTRMETEMKELLERNRNLEGENGLDFKQEAELEKCKDEVEQGKNSLENFKRELRLKNDVIRQLIGQSNLFISTREELEHTINRQNTQIEELERDKDLLSSSLAQSRERITCLQNELEEKVHKNHVSPTGTVHGLRMMESNLVDERLCSTTADEIGTHHRHSISAEEVIAELDGPTSIPGLLEMLREKNERIQVLEDNLSRLEQTLMQEGTSRSLAIKAVSVPKEARIAALEKSIQEREKIIAECRAENLKSVEELYVANRRCGDLESIIKSLHSQLAEKTATIRVLQNNNNDELSEPEWPLDPAYCRTDFAQMRELARDSYAESLDSGMSLTNALDARQTDPEFKTMDEPDELSVHFWSV</sequence>
<dbReference type="EMBL" id="RCHS01000098">
    <property type="protein sequence ID" value="RMX60924.1"/>
    <property type="molecule type" value="Genomic_DNA"/>
</dbReference>
<evidence type="ECO:0000256" key="1">
    <source>
        <dbReference type="SAM" id="Coils"/>
    </source>
</evidence>
<dbReference type="OrthoDB" id="5974715at2759"/>
<dbReference type="SMART" id="SM00454">
    <property type="entry name" value="SAM"/>
    <property type="match status" value="1"/>
</dbReference>
<dbReference type="PANTHER" id="PTHR14826">
    <property type="entry name" value="ANGIOMOTIN"/>
    <property type="match status" value="1"/>
</dbReference>
<dbReference type="SUPFAM" id="SSF47769">
    <property type="entry name" value="SAM/Pointed domain"/>
    <property type="match status" value="1"/>
</dbReference>
<comment type="caution">
    <text evidence="4">The sequence shown here is derived from an EMBL/GenBank/DDBJ whole genome shotgun (WGS) entry which is preliminary data.</text>
</comment>
<evidence type="ECO:0000313" key="5">
    <source>
        <dbReference type="Proteomes" id="UP000275408"/>
    </source>
</evidence>
<feature type="compositionally biased region" description="Basic and acidic residues" evidence="2">
    <location>
        <begin position="153"/>
        <end position="172"/>
    </location>
</feature>
<dbReference type="Proteomes" id="UP000275408">
    <property type="component" value="Unassembled WGS sequence"/>
</dbReference>
<name>A0A3M6V5E4_POCDA</name>
<dbReference type="GO" id="GO:0005886">
    <property type="term" value="C:plasma membrane"/>
    <property type="evidence" value="ECO:0007669"/>
    <property type="project" value="TreeGrafter"/>
</dbReference>
<dbReference type="GO" id="GO:0030334">
    <property type="term" value="P:regulation of cell migration"/>
    <property type="evidence" value="ECO:0007669"/>
    <property type="project" value="TreeGrafter"/>
</dbReference>
<accession>A0A3M6V5E4</accession>
<feature type="coiled-coil region" evidence="1">
    <location>
        <begin position="428"/>
        <end position="533"/>
    </location>
</feature>
<dbReference type="CDD" id="cd09487">
    <property type="entry name" value="SAM_superfamily"/>
    <property type="match status" value="1"/>
</dbReference>
<keyword evidence="1" id="KW-0175">Coiled coil</keyword>
<dbReference type="GO" id="GO:0005923">
    <property type="term" value="C:bicellular tight junction"/>
    <property type="evidence" value="ECO:0007669"/>
    <property type="project" value="TreeGrafter"/>
</dbReference>
<dbReference type="Gene3D" id="1.10.150.50">
    <property type="entry name" value="Transcription Factor, Ets-1"/>
    <property type="match status" value="1"/>
</dbReference>
<keyword evidence="5" id="KW-1185">Reference proteome</keyword>
<organism evidence="4 5">
    <name type="scientific">Pocillopora damicornis</name>
    <name type="common">Cauliflower coral</name>
    <name type="synonym">Millepora damicornis</name>
    <dbReference type="NCBI Taxonomy" id="46731"/>
    <lineage>
        <taxon>Eukaryota</taxon>
        <taxon>Metazoa</taxon>
        <taxon>Cnidaria</taxon>
        <taxon>Anthozoa</taxon>
        <taxon>Hexacorallia</taxon>
        <taxon>Scleractinia</taxon>
        <taxon>Astrocoeniina</taxon>
        <taxon>Pocilloporidae</taxon>
        <taxon>Pocillopora</taxon>
    </lineage>
</organism>